<evidence type="ECO:0000313" key="6">
    <source>
        <dbReference type="Proteomes" id="UP001595812"/>
    </source>
</evidence>
<organism evidence="5 6">
    <name type="scientific">Winogradskyella maritima</name>
    <dbReference type="NCBI Taxonomy" id="1517766"/>
    <lineage>
        <taxon>Bacteria</taxon>
        <taxon>Pseudomonadati</taxon>
        <taxon>Bacteroidota</taxon>
        <taxon>Flavobacteriia</taxon>
        <taxon>Flavobacteriales</taxon>
        <taxon>Flavobacteriaceae</taxon>
        <taxon>Winogradskyella</taxon>
    </lineage>
</organism>
<dbReference type="EMBL" id="JBHSAT010000004">
    <property type="protein sequence ID" value="MFC3876753.1"/>
    <property type="molecule type" value="Genomic_DNA"/>
</dbReference>
<keyword evidence="3" id="KW-0804">Transcription</keyword>
<dbReference type="PROSITE" id="PS00041">
    <property type="entry name" value="HTH_ARAC_FAMILY_1"/>
    <property type="match status" value="1"/>
</dbReference>
<dbReference type="InterPro" id="IPR009057">
    <property type="entry name" value="Homeodomain-like_sf"/>
</dbReference>
<sequence>MSKSSKISLLKNGEIIPSAPKSSVNNSLDFNGVIVEHHFLQKGELPEHTIIDHRLAITLGNNSIPFEHREKGIWKPISLHPGSFNMQNHGDIGVPRWMEDYQFLAIAIKPQYYEQILPNTNYRELEFMTQRGTIDKNVILFTKLFQNELLKNSGYGKLYRDTLGMAFATFLLNQYSTGGKKIKNPTGKLFGIQTKNILDYVMSNLYQDLSLQSLSEVVHQSPYHFAKVFKNTTGLSPHQFVLKLRLEKASELIRLKKISLTEIAHSIGFYDQSHFTNNFKRFYGVTPRQFYKSV</sequence>
<evidence type="ECO:0000256" key="3">
    <source>
        <dbReference type="ARBA" id="ARBA00023163"/>
    </source>
</evidence>
<dbReference type="Pfam" id="PF12833">
    <property type="entry name" value="HTH_18"/>
    <property type="match status" value="1"/>
</dbReference>
<dbReference type="InterPro" id="IPR050204">
    <property type="entry name" value="AraC_XylS_family_regulators"/>
</dbReference>
<dbReference type="Gene3D" id="1.10.10.60">
    <property type="entry name" value="Homeodomain-like"/>
    <property type="match status" value="2"/>
</dbReference>
<dbReference type="InterPro" id="IPR018060">
    <property type="entry name" value="HTH_AraC"/>
</dbReference>
<evidence type="ECO:0000313" key="5">
    <source>
        <dbReference type="EMBL" id="MFC3876753.1"/>
    </source>
</evidence>
<evidence type="ECO:0000256" key="2">
    <source>
        <dbReference type="ARBA" id="ARBA00023125"/>
    </source>
</evidence>
<dbReference type="PANTHER" id="PTHR46796:SF6">
    <property type="entry name" value="ARAC SUBFAMILY"/>
    <property type="match status" value="1"/>
</dbReference>
<comment type="caution">
    <text evidence="5">The sequence shown here is derived from an EMBL/GenBank/DDBJ whole genome shotgun (WGS) entry which is preliminary data.</text>
</comment>
<reference evidence="6" key="1">
    <citation type="journal article" date="2019" name="Int. J. Syst. Evol. Microbiol.">
        <title>The Global Catalogue of Microorganisms (GCM) 10K type strain sequencing project: providing services to taxonomists for standard genome sequencing and annotation.</title>
        <authorList>
            <consortium name="The Broad Institute Genomics Platform"/>
            <consortium name="The Broad Institute Genome Sequencing Center for Infectious Disease"/>
            <person name="Wu L."/>
            <person name="Ma J."/>
        </authorList>
    </citation>
    <scope>NUCLEOTIDE SEQUENCE [LARGE SCALE GENOMIC DNA]</scope>
    <source>
        <strain evidence="6">CECT 8979</strain>
    </source>
</reference>
<keyword evidence="1" id="KW-0805">Transcription regulation</keyword>
<dbReference type="PRINTS" id="PR00032">
    <property type="entry name" value="HTHARAC"/>
</dbReference>
<keyword evidence="2" id="KW-0238">DNA-binding</keyword>
<dbReference type="InterPro" id="IPR020449">
    <property type="entry name" value="Tscrpt_reg_AraC-type_HTH"/>
</dbReference>
<dbReference type="PROSITE" id="PS01124">
    <property type="entry name" value="HTH_ARAC_FAMILY_2"/>
    <property type="match status" value="1"/>
</dbReference>
<dbReference type="Proteomes" id="UP001595812">
    <property type="component" value="Unassembled WGS sequence"/>
</dbReference>
<gene>
    <name evidence="5" type="ORF">ACFOSX_05865</name>
</gene>
<proteinExistence type="predicted"/>
<protein>
    <submittedName>
        <fullName evidence="5">Helix-turn-helix domain-containing protein</fullName>
    </submittedName>
</protein>
<dbReference type="RefSeq" id="WP_386097955.1">
    <property type="nucleotide sequence ID" value="NZ_JBHSAT010000004.1"/>
</dbReference>
<evidence type="ECO:0000256" key="1">
    <source>
        <dbReference type="ARBA" id="ARBA00023015"/>
    </source>
</evidence>
<dbReference type="SMART" id="SM00342">
    <property type="entry name" value="HTH_ARAC"/>
    <property type="match status" value="1"/>
</dbReference>
<accession>A0ABV8AFT4</accession>
<dbReference type="SUPFAM" id="SSF46689">
    <property type="entry name" value="Homeodomain-like"/>
    <property type="match status" value="2"/>
</dbReference>
<dbReference type="InterPro" id="IPR018062">
    <property type="entry name" value="HTH_AraC-typ_CS"/>
</dbReference>
<dbReference type="PANTHER" id="PTHR46796">
    <property type="entry name" value="HTH-TYPE TRANSCRIPTIONAL ACTIVATOR RHAS-RELATED"/>
    <property type="match status" value="1"/>
</dbReference>
<feature type="domain" description="HTH araC/xylS-type" evidence="4">
    <location>
        <begin position="195"/>
        <end position="293"/>
    </location>
</feature>
<keyword evidence="6" id="KW-1185">Reference proteome</keyword>
<name>A0ABV8AFT4_9FLAO</name>
<evidence type="ECO:0000259" key="4">
    <source>
        <dbReference type="PROSITE" id="PS01124"/>
    </source>
</evidence>